<name>F0LL48_THEBM</name>
<dbReference type="Gene3D" id="3.10.450.620">
    <property type="entry name" value="JHP933, nucleotidyltransferase-like core domain"/>
    <property type="match status" value="1"/>
</dbReference>
<dbReference type="Proteomes" id="UP000007478">
    <property type="component" value="Chromosome"/>
</dbReference>
<evidence type="ECO:0000313" key="2">
    <source>
        <dbReference type="Proteomes" id="UP000007478"/>
    </source>
</evidence>
<dbReference type="AlphaFoldDB" id="F0LL48"/>
<protein>
    <recommendedName>
        <fullName evidence="3">Nucleotidyl transferase AbiEii/AbiGii toxin family protein</fullName>
    </recommendedName>
</protein>
<organism evidence="1 2">
    <name type="scientific">Thermococcus barophilus (strain DSM 11836 / MP)</name>
    <dbReference type="NCBI Taxonomy" id="391623"/>
    <lineage>
        <taxon>Archaea</taxon>
        <taxon>Methanobacteriati</taxon>
        <taxon>Methanobacteriota</taxon>
        <taxon>Thermococci</taxon>
        <taxon>Thermococcales</taxon>
        <taxon>Thermococcaceae</taxon>
        <taxon>Thermococcus</taxon>
    </lineage>
</organism>
<dbReference type="Pfam" id="PF08843">
    <property type="entry name" value="AbiEii"/>
    <property type="match status" value="1"/>
</dbReference>
<sequence length="312" mass="36866">MNEREFVEFIIQKTGIKKGNLIRKDIILHSILRELYSNEYFSSNYLFKGGTCLIKCYLGYYRFSVDLDFTSRDPQTWIELSRRSRERELKAEAVKLAELIEGIASKRGLEFKADLRDRNYMEFGGGSRMITFKLYYSEGVMREMIKIQVNLVERLLFEPKNVSAKSLLSDIQVSGEEEAYFSEFLEDYSDVPVSAYDLREILTEKVRALLTRKKVKFRDVYDLYYLEKEAGLRIEDYVEEITQKLLFALKFERYSINFQRVIKSISFLEATATEEELFLLNVPFNAEDFKKFLERLHNYILVQFGQKSETIS</sequence>
<accession>F0LL48</accession>
<evidence type="ECO:0008006" key="3">
    <source>
        <dbReference type="Google" id="ProtNLM"/>
    </source>
</evidence>
<dbReference type="OrthoDB" id="359531at2157"/>
<gene>
    <name evidence="1" type="ordered locus">TERMP_01981</name>
</gene>
<dbReference type="HOGENOM" id="CLU_058982_0_0_2"/>
<dbReference type="RefSeq" id="WP_013468251.1">
    <property type="nucleotide sequence ID" value="NC_014804.1"/>
</dbReference>
<keyword evidence="2" id="KW-1185">Reference proteome</keyword>
<dbReference type="KEGG" id="tba:TERMP_01981"/>
<reference evidence="1 2" key="1">
    <citation type="journal article" date="2011" name="J. Bacteriol.">
        <title>Complete genome sequence of the hyperthermophilic, piezophilic, heterotrophic, and carboxydotrophic archaeon Thermococcus barophilus MP.</title>
        <authorList>
            <person name="Vannier P."/>
            <person name="Marteinsson V.T."/>
            <person name="Fridjonsson O.H."/>
            <person name="Oger P."/>
            <person name="Jebbar M."/>
        </authorList>
    </citation>
    <scope>NUCLEOTIDE SEQUENCE [LARGE SCALE GENOMIC DNA]</scope>
    <source>
        <strain evidence="2">DSM 11836 / MP</strain>
    </source>
</reference>
<evidence type="ECO:0000313" key="1">
    <source>
        <dbReference type="EMBL" id="ADT84955.1"/>
    </source>
</evidence>
<dbReference type="PATRIC" id="fig|391623.17.peg.1978"/>
<dbReference type="InterPro" id="IPR014942">
    <property type="entry name" value="AbiEii"/>
</dbReference>
<proteinExistence type="predicted"/>
<dbReference type="eggNOG" id="arCOG03839">
    <property type="taxonomic scope" value="Archaea"/>
</dbReference>
<dbReference type="EMBL" id="CP002372">
    <property type="protein sequence ID" value="ADT84955.1"/>
    <property type="molecule type" value="Genomic_DNA"/>
</dbReference>
<dbReference type="GeneID" id="10042296"/>